<proteinExistence type="predicted"/>
<dbReference type="EMBL" id="JACYXT010000004">
    <property type="protein sequence ID" value="MBD9724332.1"/>
    <property type="molecule type" value="Genomic_DNA"/>
</dbReference>
<dbReference type="InterPro" id="IPR025959">
    <property type="entry name" value="Winged_HTH_dom"/>
</dbReference>
<feature type="compositionally biased region" description="Low complexity" evidence="1">
    <location>
        <begin position="167"/>
        <end position="179"/>
    </location>
</feature>
<evidence type="ECO:0000259" key="2">
    <source>
        <dbReference type="Pfam" id="PF13592"/>
    </source>
</evidence>
<feature type="domain" description="Winged helix-turn helix" evidence="2">
    <location>
        <begin position="97"/>
        <end position="154"/>
    </location>
</feature>
<comment type="caution">
    <text evidence="3">The sequence shown here is derived from an EMBL/GenBank/DDBJ whole genome shotgun (WGS) entry which is preliminary data.</text>
</comment>
<reference evidence="3" key="1">
    <citation type="submission" date="2020-09" db="EMBL/GenBank/DDBJ databases">
        <title>Streptomyces canutascabiei sp. nov., which causes potato common scab and is distributed across the world.</title>
        <authorList>
            <person name="Nguyen H.P."/>
            <person name="Weisberg A.J."/>
            <person name="Chang J.H."/>
            <person name="Clarke C.R."/>
        </authorList>
    </citation>
    <scope>NUCLEOTIDE SEQUENCE</scope>
    <source>
        <strain evidence="3">ID-01-6.2a</strain>
    </source>
</reference>
<sequence>MRYAQGGGLTDAERAARERVRLQAVERFERGEKNREIAVALRVSERSIERWRRGWREQGESGVLSRGSPGRSKLSDAQVARLERELERGPLVHGWSDQRWTLARVKTLIGRLFHVSYTVEGTWGLLKRHGWSWQQPARRAIERDDGAVELWKKEVWSRVRAPRRHSAPGSSSRTRPGSR</sequence>
<organism evidence="3 4">
    <name type="scientific">Streptomyces caniscabiei</name>
    <dbReference type="NCBI Taxonomy" id="2746961"/>
    <lineage>
        <taxon>Bacteria</taxon>
        <taxon>Bacillati</taxon>
        <taxon>Actinomycetota</taxon>
        <taxon>Actinomycetes</taxon>
        <taxon>Kitasatosporales</taxon>
        <taxon>Streptomycetaceae</taxon>
        <taxon>Streptomyces</taxon>
    </lineage>
</organism>
<name>A0A927QJV9_9ACTN</name>
<dbReference type="Pfam" id="PF13384">
    <property type="entry name" value="HTH_23"/>
    <property type="match status" value="1"/>
</dbReference>
<dbReference type="RefSeq" id="WP_192361143.1">
    <property type="nucleotide sequence ID" value="NZ_JACYXT010000004.1"/>
</dbReference>
<protein>
    <submittedName>
        <fullName evidence="3">Winged helix-turn-helix domain-containing protein</fullName>
    </submittedName>
</protein>
<dbReference type="Pfam" id="PF13592">
    <property type="entry name" value="HTH_33"/>
    <property type="match status" value="1"/>
</dbReference>
<dbReference type="Proteomes" id="UP000661025">
    <property type="component" value="Unassembled WGS sequence"/>
</dbReference>
<evidence type="ECO:0000313" key="3">
    <source>
        <dbReference type="EMBL" id="MBD9724332.1"/>
    </source>
</evidence>
<dbReference type="InterPro" id="IPR009057">
    <property type="entry name" value="Homeodomain-like_sf"/>
</dbReference>
<dbReference type="SUPFAM" id="SSF46689">
    <property type="entry name" value="Homeodomain-like"/>
    <property type="match status" value="1"/>
</dbReference>
<feature type="region of interest" description="Disordered" evidence="1">
    <location>
        <begin position="159"/>
        <end position="179"/>
    </location>
</feature>
<evidence type="ECO:0000256" key="1">
    <source>
        <dbReference type="SAM" id="MobiDB-lite"/>
    </source>
</evidence>
<accession>A0A927QJV9</accession>
<evidence type="ECO:0000313" key="4">
    <source>
        <dbReference type="Proteomes" id="UP000661025"/>
    </source>
</evidence>
<gene>
    <name evidence="3" type="ORF">IHE70_14090</name>
</gene>
<dbReference type="AlphaFoldDB" id="A0A927QJV9"/>